<name>I8UG37_9BACL</name>
<dbReference type="InterPro" id="IPR041796">
    <property type="entry name" value="Mre11_N"/>
</dbReference>
<dbReference type="STRING" id="1196324.A374_08519"/>
<organism evidence="3 4">
    <name type="scientific">Fictibacillus macauensis ZFHKF-1</name>
    <dbReference type="NCBI Taxonomy" id="1196324"/>
    <lineage>
        <taxon>Bacteria</taxon>
        <taxon>Bacillati</taxon>
        <taxon>Bacillota</taxon>
        <taxon>Bacilli</taxon>
        <taxon>Bacillales</taxon>
        <taxon>Fictibacillaceae</taxon>
        <taxon>Fictibacillus</taxon>
    </lineage>
</organism>
<keyword evidence="3" id="KW-0269">Exonuclease</keyword>
<dbReference type="PANTHER" id="PTHR30337:SF7">
    <property type="entry name" value="PHOSPHOESTERASE"/>
    <property type="match status" value="1"/>
</dbReference>
<dbReference type="InterPro" id="IPR050535">
    <property type="entry name" value="DNA_Repair-Maintenance_Comp"/>
</dbReference>
<feature type="domain" description="Calcineurin-like phosphoesterase" evidence="2">
    <location>
        <begin position="1"/>
        <end position="200"/>
    </location>
</feature>
<comment type="caution">
    <text evidence="3">The sequence shown here is derived from an EMBL/GenBank/DDBJ whole genome shotgun (WGS) entry which is preliminary data.</text>
</comment>
<proteinExistence type="predicted"/>
<dbReference type="OrthoDB" id="9773856at2"/>
<dbReference type="PATRIC" id="fig|1196324.3.peg.1748"/>
<dbReference type="Gene3D" id="3.60.21.10">
    <property type="match status" value="1"/>
</dbReference>
<dbReference type="Proteomes" id="UP000004080">
    <property type="component" value="Unassembled WGS sequence"/>
</dbReference>
<dbReference type="InterPro" id="IPR004843">
    <property type="entry name" value="Calcineurin-like_PHP"/>
</dbReference>
<evidence type="ECO:0000259" key="2">
    <source>
        <dbReference type="Pfam" id="PF00149"/>
    </source>
</evidence>
<dbReference type="EMBL" id="AKKV01000024">
    <property type="protein sequence ID" value="EIT85865.1"/>
    <property type="molecule type" value="Genomic_DNA"/>
</dbReference>
<dbReference type="RefSeq" id="WP_007201797.1">
    <property type="nucleotide sequence ID" value="NZ_AKKV01000024.1"/>
</dbReference>
<accession>I8UG37</accession>
<keyword evidence="1" id="KW-0378">Hydrolase</keyword>
<dbReference type="AlphaFoldDB" id="I8UG37"/>
<sequence length="407" mass="47526">MKFIHCADLHLDSPYKGLRYLPEPILKRIQESTFVSFRKIVTKAIVENVNFIIIAGDLFDGEQRSLRAQSFLQNEFQRLYNHEIAVYIVHGNHDHLQGRWAHLQWPPNVHVFAGGAPSSYDVIDSNGFKLATIHGFSYEQRVITENRLPLFPSKEGDDPHIGILHGSVEGGREHEAYAPFAIQDLFHKQYDYWALGHIHKRSVLHDFPPVVYAGNIQGRNPKETGPKGCEIVEWKHGRMQHTFYRSDDVCWLEETITLTDSLQMPEFIQVCEEVKERCRDQERATFVRFILRGSTSILDETDSLFLEELLENLQEQELDREAFVYPYAIRNETTSPSYEKYLREDSGFISDLLKKGEEMERADFQEVMKELFHQKKARSYLTTFTEEEEKQTIEEAETLLLHFLLKK</sequence>
<dbReference type="Pfam" id="PF00149">
    <property type="entry name" value="Metallophos"/>
    <property type="match status" value="1"/>
</dbReference>
<evidence type="ECO:0000313" key="4">
    <source>
        <dbReference type="Proteomes" id="UP000004080"/>
    </source>
</evidence>
<dbReference type="InterPro" id="IPR029052">
    <property type="entry name" value="Metallo-depent_PP-like"/>
</dbReference>
<dbReference type="PIRSF" id="PIRSF033091">
    <property type="entry name" value="Pesterase_YhaO"/>
    <property type="match status" value="1"/>
</dbReference>
<dbReference type="CDD" id="cd00840">
    <property type="entry name" value="MPP_Mre11_N"/>
    <property type="match status" value="1"/>
</dbReference>
<evidence type="ECO:0000256" key="1">
    <source>
        <dbReference type="ARBA" id="ARBA00022801"/>
    </source>
</evidence>
<dbReference type="PANTHER" id="PTHR30337">
    <property type="entry name" value="COMPONENT OF ATP-DEPENDENT DSDNA EXONUCLEASE"/>
    <property type="match status" value="1"/>
</dbReference>
<dbReference type="GO" id="GO:0004527">
    <property type="term" value="F:exonuclease activity"/>
    <property type="evidence" value="ECO:0007669"/>
    <property type="project" value="UniProtKB-KW"/>
</dbReference>
<protein>
    <submittedName>
        <fullName evidence="3">DNA repair exonuclease</fullName>
    </submittedName>
</protein>
<dbReference type="eggNOG" id="COG0420">
    <property type="taxonomic scope" value="Bacteria"/>
</dbReference>
<reference evidence="3 4" key="1">
    <citation type="journal article" date="2012" name="J. Bacteriol.">
        <title>Genome of Bacillus macauensis ZFHKF-1, a Long-Chain-Forming Bacterium.</title>
        <authorList>
            <person name="Cai L."/>
            <person name="Zhang T."/>
        </authorList>
    </citation>
    <scope>NUCLEOTIDE SEQUENCE [LARGE SCALE GENOMIC DNA]</scope>
    <source>
        <strain evidence="3 4">ZFHKF-1</strain>
    </source>
</reference>
<evidence type="ECO:0000313" key="3">
    <source>
        <dbReference type="EMBL" id="EIT85865.1"/>
    </source>
</evidence>
<keyword evidence="3" id="KW-0540">Nuclease</keyword>
<dbReference type="SUPFAM" id="SSF56300">
    <property type="entry name" value="Metallo-dependent phosphatases"/>
    <property type="match status" value="1"/>
</dbReference>
<keyword evidence="4" id="KW-1185">Reference proteome</keyword>
<gene>
    <name evidence="3" type="ORF">A374_08519</name>
</gene>
<dbReference type="InterPro" id="IPR014576">
    <property type="entry name" value="Pesterase_YhaO"/>
</dbReference>